<organism evidence="1">
    <name type="scientific">Zea mays</name>
    <name type="common">Maize</name>
    <dbReference type="NCBI Taxonomy" id="4577"/>
    <lineage>
        <taxon>Eukaryota</taxon>
        <taxon>Viridiplantae</taxon>
        <taxon>Streptophyta</taxon>
        <taxon>Embryophyta</taxon>
        <taxon>Tracheophyta</taxon>
        <taxon>Spermatophyta</taxon>
        <taxon>Magnoliopsida</taxon>
        <taxon>Liliopsida</taxon>
        <taxon>Poales</taxon>
        <taxon>Poaceae</taxon>
        <taxon>PACMAD clade</taxon>
        <taxon>Panicoideae</taxon>
        <taxon>Andropogonodae</taxon>
        <taxon>Andropogoneae</taxon>
        <taxon>Tripsacinae</taxon>
        <taxon>Zea</taxon>
    </lineage>
</organism>
<accession>C4J7S1</accession>
<evidence type="ECO:0000313" key="1">
    <source>
        <dbReference type="EMBL" id="ACR37221.1"/>
    </source>
</evidence>
<protein>
    <submittedName>
        <fullName evidence="1">Uncharacterized protein</fullName>
    </submittedName>
</protein>
<name>C4J7S1_MAIZE</name>
<reference evidence="1" key="1">
    <citation type="journal article" date="2009" name="PLoS Genet.">
        <title>Sequencing, mapping, and analysis of 27,455 maize full-length cDNAs.</title>
        <authorList>
            <person name="Soderlund C."/>
            <person name="Descour A."/>
            <person name="Kudrna D."/>
            <person name="Bomhoff M."/>
            <person name="Boyd L."/>
            <person name="Currie J."/>
            <person name="Angelova A."/>
            <person name="Collura K."/>
            <person name="Wissotski M."/>
            <person name="Ashley E."/>
            <person name="Morrow D."/>
            <person name="Fernandes J."/>
            <person name="Walbot V."/>
            <person name="Yu Y."/>
        </authorList>
    </citation>
    <scope>NUCLEOTIDE SEQUENCE</scope>
    <source>
        <strain evidence="1">B73</strain>
    </source>
</reference>
<sequence length="72" mass="7977">MPRELMTVQRGGPEAVAEHAEGSGCWAPSFLGVEPLLCAVLQPFLLVWGRPTCYRYSPCFFLPGCNSYLISR</sequence>
<dbReference type="AlphaFoldDB" id="C4J7S1"/>
<proteinExistence type="evidence at transcript level"/>
<reference evidence="1" key="2">
    <citation type="submission" date="2012-06" db="EMBL/GenBank/DDBJ databases">
        <authorList>
            <person name="Yu Y."/>
            <person name="Currie J."/>
            <person name="Lomeli R."/>
            <person name="Angelova A."/>
            <person name="Collura K."/>
            <person name="Wissotski M."/>
            <person name="Campos D."/>
            <person name="Kudrna D."/>
            <person name="Golser W."/>
            <person name="Ashely E."/>
            <person name="Descour A."/>
            <person name="Fernandes J."/>
            <person name="Soderlund C."/>
            <person name="Walbot V."/>
        </authorList>
    </citation>
    <scope>NUCLEOTIDE SEQUENCE</scope>
    <source>
        <strain evidence="1">B73</strain>
    </source>
</reference>
<dbReference type="EMBL" id="BT086868">
    <property type="protein sequence ID" value="ACR37221.1"/>
    <property type="molecule type" value="mRNA"/>
</dbReference>